<dbReference type="GO" id="GO:0044167">
    <property type="term" value="C:host cell endoplasmic reticulum membrane"/>
    <property type="evidence" value="ECO:0007669"/>
    <property type="project" value="UniProtKB-SubCell"/>
</dbReference>
<keyword evidence="12 18" id="KW-1133">Transmembrane helix</keyword>
<dbReference type="Pfam" id="PF03557">
    <property type="entry name" value="Bunya_G1"/>
    <property type="match status" value="1"/>
</dbReference>
<evidence type="ECO:0000256" key="1">
    <source>
        <dbReference type="ARBA" id="ARBA00004182"/>
    </source>
</evidence>
<reference evidence="21" key="1">
    <citation type="journal article" date="2019" name="Viruses">
        <title>Detection of Two Highly Diverse Peribunyaviruses in Mosquitoes from Palenque, Mexico.</title>
        <authorList>
            <person name="Kopp A."/>
            <person name="Huebner A."/>
            <person name="Zirkel F."/>
            <person name="Hobelsberger D."/>
            <person name="Estrada A."/>
            <person name="Jordan I."/>
            <person name="Gillespie T.R."/>
            <person name="Drosten C."/>
            <person name="Junglen S."/>
        </authorList>
    </citation>
    <scope>NUCLEOTIDE SEQUENCE</scope>
    <source>
        <strain evidence="21">Palenque-C593-MX-2008</strain>
    </source>
</reference>
<name>A0A5C2D3A8_9VIRU</name>
<dbReference type="GO" id="GO:0044178">
    <property type="term" value="C:host cell Golgi membrane"/>
    <property type="evidence" value="ECO:0007669"/>
    <property type="project" value="UniProtKB-SubCell"/>
</dbReference>
<keyword evidence="13 18" id="KW-0472">Membrane</keyword>
<evidence type="ECO:0000256" key="8">
    <source>
        <dbReference type="ARBA" id="ARBA00022804"/>
    </source>
</evidence>
<dbReference type="InterPro" id="IPR005168">
    <property type="entry name" value="Bunya_G2"/>
</dbReference>
<comment type="subcellular location">
    <subcellularLocation>
        <location evidence="2">Host Golgi apparatus membrane</location>
        <topology evidence="2">Multi-pass membrane protein</topology>
    </subcellularLocation>
    <subcellularLocation>
        <location evidence="3">Host endoplasmic reticulum membrane</location>
    </subcellularLocation>
    <subcellularLocation>
        <location evidence="1">Virion membrane</location>
    </subcellularLocation>
</comment>
<evidence type="ECO:0000256" key="12">
    <source>
        <dbReference type="ARBA" id="ARBA00022989"/>
    </source>
</evidence>
<feature type="transmembrane region" description="Helical" evidence="18">
    <location>
        <begin position="1399"/>
        <end position="1421"/>
    </location>
</feature>
<dbReference type="RefSeq" id="YP_010840739.1">
    <property type="nucleotide sequence ID" value="NC_078981.1"/>
</dbReference>
<sequence length="1469" mass="166402">MTLATYLLIFIIITYEVNSSTIRCFSGGFKIKEEWSVRSASDICLKDDISQIKIIVDHKKNDTGIFALNQAWRKWIIEDWYACNPKKTSMGPISIIDVGSDFTLVSHSYSCDRPCTISLDRDNAEVILQSNGLNYFELSGTTIKTGWFKTSATIKLDQTCEHVKVTCGSKSLQFHACFRNHMACIRFLHGTILPGQMATSICQNIELILMTTFTLIIFTILTILMKTYICYLLMPLFMPIAYVYGFVYDRACKKCQLCGLAYHPFTKCGNHCVCGCRFEGSESMKKHRELGRCPGYKSTSTARALCKSRGSAFSLALILSVLALGFITPIQGLAVLDNRDAIKINELSEEFLIMQTEINLYKTVTIINAAWTYTMIGLAVIIWILFKRYQHRFLNVYAMYCRECDMYHERSGIKYNGDFTNKCGSCTCGEFEDMAGLTQHKKKATCIEKYKTRWVFNWLIIILSLCFIKDSMILAAAQKTDLKKCIQNQEITEPCTGPLLDLGPCSPSEKAKSVSDIAKQMQSDDFISELDLQIIELLNDNIASDLKLIENEADPHRQRLLEYIFLQKHCDYYTTFNSPTSYSQTVWHYYLKTNKTKFCQDTTGQTLNPCKCLIDQSTTGCDTDIKSNAKTYYQSKSTELESDFTLYIKLFKTAFPGSASVYFINHTTETGLAKLKIFLGNISAKYKTNNKVQAFVQLGLAILENITKPKLEPELAIPTPMSVEIIAARAGGTTDMLITNFNQTIFHDQLLCQNPSELICISPKSKNQLDGMLICLYSGKYQLVETKTKYYKSGGVLNTHVCAVDTYCAVKYELASDQRVKDLFKNRCWRRPYITPEDYISKGRQLCQVIARAECIRLSKSPQKILKCDDGHYYPDLNGPVPFNANRPDTFCLSNPCGKDIYPFDTTTITNCTWINPRLVPGRVNNVVHRTFDSFKESLIKKIQSDMTINKFGMTQNLPYFIPKYKYISLKGVETTNGVENSYIYTEIPALTGSSMGLKILSPDGIEILDIIIYVRVSKITASYEYKYYTGKTIAINVEHEEKCTGSCPTTIPHKNGWATFSKERSSNWGCEEFGCLAVQTGCVYGSCQDIIKKEFEIYSKSEDDKTITEVCMSMSHKTYCSTVDATAAVMTPEFELQYKTIETNTLPKLIAMSNHQLYIGQINELGSFGRYCGNLQVLTNTTLGQADVKFDYICHAASRKDIIIRKCLNNNAQSCNTLRRDEDLIFDEKDGQVVLYNNRKLTGTISIKAMLGDFDYKLYTEEFTADMEANCIGCFNCISGITCSVKIRSEIKASCKISAPCPSFTSRIVINKGPSEHILKLTCPLSIKSADIRIKVCSTEVIGHLTVTESHDNLQLSTGEQSTYIHEEDMRCKTWICKVQEEGLSAIVRPIKEWLGEFTWPITTLIAVIILLFLAIYIFMPMCMKLKDLLKKNEYEHMQELKVKYASNQVAFNKNEDKIRILANKPLV</sequence>
<evidence type="ECO:0000256" key="4">
    <source>
        <dbReference type="ARBA" id="ARBA00015294"/>
    </source>
</evidence>
<evidence type="ECO:0000313" key="22">
    <source>
        <dbReference type="Proteomes" id="UP001156874"/>
    </source>
</evidence>
<evidence type="ECO:0000313" key="21">
    <source>
        <dbReference type="EMBL" id="QEO75949.1"/>
    </source>
</evidence>
<dbReference type="EMBL" id="MN092353">
    <property type="protein sequence ID" value="QEO75949.1"/>
    <property type="molecule type" value="Viral_cRNA"/>
</dbReference>
<keyword evidence="14" id="KW-0325">Glycoprotein</keyword>
<dbReference type="GO" id="GO:0019062">
    <property type="term" value="P:virion attachment to host cell"/>
    <property type="evidence" value="ECO:0007669"/>
    <property type="project" value="UniProtKB-KW"/>
</dbReference>
<keyword evidence="16" id="KW-1160">Virus entry into host cell</keyword>
<dbReference type="GO" id="GO:0044003">
    <property type="term" value="P:symbiont-mediated perturbation of host process"/>
    <property type="evidence" value="ECO:0007669"/>
    <property type="project" value="InterPro"/>
</dbReference>
<dbReference type="GO" id="GO:0046718">
    <property type="term" value="P:symbiont entry into host cell"/>
    <property type="evidence" value="ECO:0007669"/>
    <property type="project" value="UniProtKB-KW"/>
</dbReference>
<feature type="transmembrane region" description="Helical" evidence="18">
    <location>
        <begin position="207"/>
        <end position="229"/>
    </location>
</feature>
<evidence type="ECO:0000256" key="5">
    <source>
        <dbReference type="ARBA" id="ARBA00022581"/>
    </source>
</evidence>
<keyword evidence="7" id="KW-0732">Signal</keyword>
<gene>
    <name evidence="21" type="primary">GPC</name>
</gene>
<evidence type="ECO:0000256" key="9">
    <source>
        <dbReference type="ARBA" id="ARBA00022812"/>
    </source>
</evidence>
<dbReference type="Pfam" id="PF03563">
    <property type="entry name" value="Bunya_G2"/>
    <property type="match status" value="1"/>
</dbReference>
<protein>
    <recommendedName>
        <fullName evidence="4">Envelopment polyprotein</fullName>
    </recommendedName>
    <alternativeName>
        <fullName evidence="17">M polyprotein</fullName>
    </alternativeName>
</protein>
<keyword evidence="5" id="KW-0945">Host-virus interaction</keyword>
<evidence type="ECO:0000256" key="10">
    <source>
        <dbReference type="ARBA" id="ARBA00022844"/>
    </source>
</evidence>
<evidence type="ECO:0000256" key="2">
    <source>
        <dbReference type="ARBA" id="ARBA00004252"/>
    </source>
</evidence>
<evidence type="ECO:0000256" key="18">
    <source>
        <dbReference type="SAM" id="Phobius"/>
    </source>
</evidence>
<evidence type="ECO:0000256" key="17">
    <source>
        <dbReference type="ARBA" id="ARBA00031199"/>
    </source>
</evidence>
<dbReference type="InterPro" id="IPR005167">
    <property type="entry name" value="Bunya_G1"/>
</dbReference>
<feature type="transmembrane region" description="Helical" evidence="18">
    <location>
        <begin position="312"/>
        <end position="330"/>
    </location>
</feature>
<dbReference type="Proteomes" id="UP001156874">
    <property type="component" value="Genome"/>
</dbReference>
<feature type="transmembrane region" description="Helical" evidence="18">
    <location>
        <begin position="455"/>
        <end position="477"/>
    </location>
</feature>
<keyword evidence="15" id="KW-1038">Host endoplasmic reticulum</keyword>
<keyword evidence="6 18" id="KW-0812">Transmembrane</keyword>
<keyword evidence="11" id="KW-1043">Host membrane</keyword>
<evidence type="ECO:0000259" key="19">
    <source>
        <dbReference type="Pfam" id="PF03557"/>
    </source>
</evidence>
<feature type="transmembrane region" description="Helical" evidence="18">
    <location>
        <begin position="366"/>
        <end position="386"/>
    </location>
</feature>
<dbReference type="InterPro" id="IPR026400">
    <property type="entry name" value="Bunya_nonstruc_pro_NSm"/>
</dbReference>
<evidence type="ECO:0000256" key="3">
    <source>
        <dbReference type="ARBA" id="ARBA00004625"/>
    </source>
</evidence>
<evidence type="ECO:0000256" key="11">
    <source>
        <dbReference type="ARBA" id="ARBA00022870"/>
    </source>
</evidence>
<organism evidence="21 22">
    <name type="scientific">Baakal virus</name>
    <dbReference type="NCBI Taxonomy" id="2609058"/>
    <lineage>
        <taxon>Viruses</taxon>
        <taxon>Riboviria</taxon>
        <taxon>Orthornavirae</taxon>
        <taxon>Negarnaviricota</taxon>
        <taxon>Polyploviricotina</taxon>
        <taxon>Bunyaviricetes</taxon>
        <taxon>Elliovirales</taxon>
        <taxon>Peribunyaviridae</taxon>
        <taxon>Orthobunyavirus</taxon>
        <taxon>Orthobunyavirus baakalense</taxon>
    </lineage>
</organism>
<proteinExistence type="predicted"/>
<evidence type="ECO:0000256" key="13">
    <source>
        <dbReference type="ARBA" id="ARBA00023136"/>
    </source>
</evidence>
<evidence type="ECO:0000256" key="7">
    <source>
        <dbReference type="ARBA" id="ARBA00022729"/>
    </source>
</evidence>
<keyword evidence="9" id="KW-1040">Host Golgi apparatus</keyword>
<dbReference type="KEGG" id="vg:80554330"/>
<evidence type="ECO:0000259" key="20">
    <source>
        <dbReference type="Pfam" id="PF03563"/>
    </source>
</evidence>
<evidence type="ECO:0000256" key="16">
    <source>
        <dbReference type="ARBA" id="ARBA00023296"/>
    </source>
</evidence>
<dbReference type="GeneID" id="80554330"/>
<keyword evidence="22" id="KW-1185">Reference proteome</keyword>
<dbReference type="GO" id="GO:0055036">
    <property type="term" value="C:virion membrane"/>
    <property type="evidence" value="ECO:0007669"/>
    <property type="project" value="UniProtKB-SubCell"/>
</dbReference>
<keyword evidence="8" id="KW-1161">Viral attachment to host cell</keyword>
<feature type="domain" description="Bunyavirus glycoprotein G2" evidence="20">
    <location>
        <begin position="23"/>
        <end position="303"/>
    </location>
</feature>
<dbReference type="NCBIfam" id="TIGR04210">
    <property type="entry name" value="bunya_NSm"/>
    <property type="match status" value="1"/>
</dbReference>
<evidence type="ECO:0000256" key="15">
    <source>
        <dbReference type="ARBA" id="ARBA00023184"/>
    </source>
</evidence>
<evidence type="ECO:0000256" key="14">
    <source>
        <dbReference type="ARBA" id="ARBA00023180"/>
    </source>
</evidence>
<evidence type="ECO:0000256" key="6">
    <source>
        <dbReference type="ARBA" id="ARBA00022692"/>
    </source>
</evidence>
<feature type="domain" description="Bunyavirus glycoprotein G1" evidence="19">
    <location>
        <begin position="516"/>
        <end position="1384"/>
    </location>
</feature>
<keyword evidence="10" id="KW-0946">Virion</keyword>
<accession>A0A5C2D3A8</accession>